<comment type="caution">
    <text evidence="1">The sequence shown here is derived from an EMBL/GenBank/DDBJ whole genome shotgun (WGS) entry which is preliminary data.</text>
</comment>
<evidence type="ECO:0000313" key="2">
    <source>
        <dbReference type="Proteomes" id="UP000693946"/>
    </source>
</evidence>
<protein>
    <submittedName>
        <fullName evidence="1">Uncharacterized protein</fullName>
    </submittedName>
</protein>
<keyword evidence="2" id="KW-1185">Reference proteome</keyword>
<sequence>MRGRFDNGLRSALHGHNKEKAAVKVGVRSALLCLSVSSVRLLMAQVLTFTPSTTATYDMMPNKRSNRLQRDHRQQV</sequence>
<dbReference type="AlphaFoldDB" id="A0AAV6PVM9"/>
<reference evidence="1 2" key="1">
    <citation type="journal article" date="2021" name="Sci. Rep.">
        <title>Chromosome anchoring in Senegalese sole (Solea senegalensis) reveals sex-associated markers and genome rearrangements in flatfish.</title>
        <authorList>
            <person name="Guerrero-Cozar I."/>
            <person name="Gomez-Garrido J."/>
            <person name="Berbel C."/>
            <person name="Martinez-Blanch J.F."/>
            <person name="Alioto T."/>
            <person name="Claros M.G."/>
            <person name="Gagnaire P.A."/>
            <person name="Manchado M."/>
        </authorList>
    </citation>
    <scope>NUCLEOTIDE SEQUENCE [LARGE SCALE GENOMIC DNA]</scope>
    <source>
        <strain evidence="1">Sse05_10M</strain>
    </source>
</reference>
<accession>A0AAV6PVM9</accession>
<gene>
    <name evidence="1" type="ORF">JOB18_043950</name>
</gene>
<organism evidence="1 2">
    <name type="scientific">Solea senegalensis</name>
    <name type="common">Senegalese sole</name>
    <dbReference type="NCBI Taxonomy" id="28829"/>
    <lineage>
        <taxon>Eukaryota</taxon>
        <taxon>Metazoa</taxon>
        <taxon>Chordata</taxon>
        <taxon>Craniata</taxon>
        <taxon>Vertebrata</taxon>
        <taxon>Euteleostomi</taxon>
        <taxon>Actinopterygii</taxon>
        <taxon>Neopterygii</taxon>
        <taxon>Teleostei</taxon>
        <taxon>Neoteleostei</taxon>
        <taxon>Acanthomorphata</taxon>
        <taxon>Carangaria</taxon>
        <taxon>Pleuronectiformes</taxon>
        <taxon>Pleuronectoidei</taxon>
        <taxon>Soleidae</taxon>
        <taxon>Solea</taxon>
    </lineage>
</organism>
<proteinExistence type="predicted"/>
<dbReference type="EMBL" id="JAGKHQ010000021">
    <property type="protein sequence ID" value="KAG7476046.1"/>
    <property type="molecule type" value="Genomic_DNA"/>
</dbReference>
<dbReference type="Proteomes" id="UP000693946">
    <property type="component" value="Linkage Group LG9"/>
</dbReference>
<name>A0AAV6PVM9_SOLSE</name>
<evidence type="ECO:0000313" key="1">
    <source>
        <dbReference type="EMBL" id="KAG7476046.1"/>
    </source>
</evidence>